<evidence type="ECO:0000259" key="2">
    <source>
        <dbReference type="Pfam" id="PF13098"/>
    </source>
</evidence>
<dbReference type="InterPro" id="IPR012336">
    <property type="entry name" value="Thioredoxin-like_fold"/>
</dbReference>
<dbReference type="Proteomes" id="UP000184315">
    <property type="component" value="Unassembled WGS sequence"/>
</dbReference>
<gene>
    <name evidence="3" type="ORF">PL9214520187</name>
</gene>
<accession>A0A1J1LM91</accession>
<protein>
    <recommendedName>
        <fullName evidence="2">Thioredoxin-like fold domain-containing protein</fullName>
    </recommendedName>
</protein>
<keyword evidence="4" id="KW-1185">Reference proteome</keyword>
<dbReference type="InterPro" id="IPR048069">
    <property type="entry name" value="Thylak_slr1796"/>
</dbReference>
<reference evidence="4" key="1">
    <citation type="submission" date="2015-10" db="EMBL/GenBank/DDBJ databases">
        <authorList>
            <person name="Regsiter A."/>
            <person name="william w."/>
        </authorList>
    </citation>
    <scope>NUCLEOTIDE SEQUENCE [LARGE SCALE GENOMIC DNA]</scope>
</reference>
<evidence type="ECO:0000313" key="3">
    <source>
        <dbReference type="EMBL" id="CUR33648.1"/>
    </source>
</evidence>
<feature type="transmembrane region" description="Helical" evidence="1">
    <location>
        <begin position="28"/>
        <end position="49"/>
    </location>
</feature>
<evidence type="ECO:0000313" key="4">
    <source>
        <dbReference type="Proteomes" id="UP000184315"/>
    </source>
</evidence>
<keyword evidence="1" id="KW-0472">Membrane</keyword>
<evidence type="ECO:0000256" key="1">
    <source>
        <dbReference type="SAM" id="Phobius"/>
    </source>
</evidence>
<keyword evidence="1" id="KW-1133">Transmembrane helix</keyword>
<organism evidence="3 4">
    <name type="scientific">Planktothrix tepida PCC 9214</name>
    <dbReference type="NCBI Taxonomy" id="671072"/>
    <lineage>
        <taxon>Bacteria</taxon>
        <taxon>Bacillati</taxon>
        <taxon>Cyanobacteriota</taxon>
        <taxon>Cyanophyceae</taxon>
        <taxon>Oscillatoriophycideae</taxon>
        <taxon>Oscillatoriales</taxon>
        <taxon>Microcoleaceae</taxon>
        <taxon>Planktothrix</taxon>
    </lineage>
</organism>
<dbReference type="InterPro" id="IPR036249">
    <property type="entry name" value="Thioredoxin-like_sf"/>
</dbReference>
<keyword evidence="1" id="KW-0812">Transmembrane</keyword>
<dbReference type="AlphaFoldDB" id="A0A1J1LM91"/>
<dbReference type="NCBIfam" id="NF038096">
    <property type="entry name" value="thylak_slr1796"/>
    <property type="match status" value="1"/>
</dbReference>
<dbReference type="Gene3D" id="3.40.30.10">
    <property type="entry name" value="Glutaredoxin"/>
    <property type="match status" value="1"/>
</dbReference>
<sequence length="205" mass="23480">MRLTPWNCPPFKILQQCFQGFKGFKTLLITFVIISVFFFTLVPTALASLDDDRFDGNIFALYGGNGSLVPPRVTLAESRRQGRPALLVFFLDDSKDCKKFTTTVSELQRFYGRAADFIPVNVDTLLPDTQFSSQEPGYYYKGYVPQTVLIDQSGKVVLDQNGQVAFERVDDVFRQVFDLLPRSESVELRRRSFNEFNTELVETQR</sequence>
<feature type="domain" description="Thioredoxin-like fold" evidence="2">
    <location>
        <begin position="80"/>
        <end position="171"/>
    </location>
</feature>
<dbReference type="SUPFAM" id="SSF52833">
    <property type="entry name" value="Thioredoxin-like"/>
    <property type="match status" value="1"/>
</dbReference>
<dbReference type="EMBL" id="CZDF01000158">
    <property type="protein sequence ID" value="CUR33648.1"/>
    <property type="molecule type" value="Genomic_DNA"/>
</dbReference>
<dbReference type="Pfam" id="PF13098">
    <property type="entry name" value="Thioredoxin_2"/>
    <property type="match status" value="1"/>
</dbReference>
<proteinExistence type="predicted"/>
<dbReference type="STRING" id="671072.PL9214520187"/>
<name>A0A1J1LM91_9CYAN</name>